<sequence>MEPSATTSQGLLETDEYLSELATSIIKKRRSADQNTATLGDRSMKRSQANSANAKYEKLQALIDEYVNRSWPKLTKTGRISLMNRSPVRCMGECECTSFAQCHQTAASYIAVLQYLTKHQTRPCVMPKLKGGKITKGCYHKHHCASAGALHKIPYYDSGSFGDAFCEHCSARLLKSEAILIKKGRKSPCCHGGKSHNDQMREEFEELQTPPKILGKELAGAKDEQIREEFLNNTMTLNNTYAFASVGAEKAPAEQMGGRMDTCKYNGEFSFLFSDLIAPQGRRPTSAQVYTLMPEAAVELREQNVIDALSRTLKHLIMLKMEELMRANPFGQTFQTAGAKMQEYKE</sequence>
<dbReference type="AlphaFoldDB" id="A0A915NVA1"/>
<feature type="region of interest" description="Disordered" evidence="1">
    <location>
        <begin position="32"/>
        <end position="52"/>
    </location>
</feature>
<keyword evidence="2" id="KW-1185">Reference proteome</keyword>
<organism evidence="2 3">
    <name type="scientific">Meloidogyne floridensis</name>
    <dbReference type="NCBI Taxonomy" id="298350"/>
    <lineage>
        <taxon>Eukaryota</taxon>
        <taxon>Metazoa</taxon>
        <taxon>Ecdysozoa</taxon>
        <taxon>Nematoda</taxon>
        <taxon>Chromadorea</taxon>
        <taxon>Rhabditida</taxon>
        <taxon>Tylenchina</taxon>
        <taxon>Tylenchomorpha</taxon>
        <taxon>Tylenchoidea</taxon>
        <taxon>Meloidogynidae</taxon>
        <taxon>Meloidogyninae</taxon>
        <taxon>Meloidogyne</taxon>
    </lineage>
</organism>
<protein>
    <submittedName>
        <fullName evidence="3">Uncharacterized protein</fullName>
    </submittedName>
</protein>
<accession>A0A915NVA1</accession>
<evidence type="ECO:0000256" key="1">
    <source>
        <dbReference type="SAM" id="MobiDB-lite"/>
    </source>
</evidence>
<name>A0A915NVA1_9BILA</name>
<reference evidence="3" key="1">
    <citation type="submission" date="2022-11" db="UniProtKB">
        <authorList>
            <consortium name="WormBaseParasite"/>
        </authorList>
    </citation>
    <scope>IDENTIFICATION</scope>
</reference>
<dbReference type="Proteomes" id="UP000887560">
    <property type="component" value="Unplaced"/>
</dbReference>
<dbReference type="WBParaSite" id="scf7180000421203.g6483">
    <property type="protein sequence ID" value="scf7180000421203.g6483"/>
    <property type="gene ID" value="scf7180000421203.g6483"/>
</dbReference>
<proteinExistence type="predicted"/>
<evidence type="ECO:0000313" key="3">
    <source>
        <dbReference type="WBParaSite" id="scf7180000421203.g6483"/>
    </source>
</evidence>
<evidence type="ECO:0000313" key="2">
    <source>
        <dbReference type="Proteomes" id="UP000887560"/>
    </source>
</evidence>